<evidence type="ECO:0000256" key="1">
    <source>
        <dbReference type="SAM" id="Phobius"/>
    </source>
</evidence>
<name>A0AAV0YX42_VICFA</name>
<accession>A0AAV0YX42</accession>
<sequence length="183" mass="22109">MKRGREEDRSFKFTYLYLHLRHQRDREIVFREVSRKFVNARSSERALAAIVFFFETMRIDIGRGFAIVLERDEKFWEDDEANGSDWNSALVTQTLKGLWEVGRRVSVRALLSQEQEKEFFFSKLFSNKQKKSFITDWVISIFFFVFASYNLFSSRTSFSHYRLRRSEPNKVSTLWRLHMFVLR</sequence>
<reference evidence="2 3" key="1">
    <citation type="submission" date="2023-01" db="EMBL/GenBank/DDBJ databases">
        <authorList>
            <person name="Kreplak J."/>
        </authorList>
    </citation>
    <scope>NUCLEOTIDE SEQUENCE [LARGE SCALE GENOMIC DNA]</scope>
</reference>
<dbReference type="Proteomes" id="UP001157006">
    <property type="component" value="Chromosome 1L"/>
</dbReference>
<keyword evidence="1" id="KW-0472">Membrane</keyword>
<evidence type="ECO:0000313" key="2">
    <source>
        <dbReference type="EMBL" id="CAI8590564.1"/>
    </source>
</evidence>
<dbReference type="AlphaFoldDB" id="A0AAV0YX42"/>
<organism evidence="2 3">
    <name type="scientific">Vicia faba</name>
    <name type="common">Broad bean</name>
    <name type="synonym">Faba vulgaris</name>
    <dbReference type="NCBI Taxonomy" id="3906"/>
    <lineage>
        <taxon>Eukaryota</taxon>
        <taxon>Viridiplantae</taxon>
        <taxon>Streptophyta</taxon>
        <taxon>Embryophyta</taxon>
        <taxon>Tracheophyta</taxon>
        <taxon>Spermatophyta</taxon>
        <taxon>Magnoliopsida</taxon>
        <taxon>eudicotyledons</taxon>
        <taxon>Gunneridae</taxon>
        <taxon>Pentapetalae</taxon>
        <taxon>rosids</taxon>
        <taxon>fabids</taxon>
        <taxon>Fabales</taxon>
        <taxon>Fabaceae</taxon>
        <taxon>Papilionoideae</taxon>
        <taxon>50 kb inversion clade</taxon>
        <taxon>NPAAA clade</taxon>
        <taxon>Hologalegina</taxon>
        <taxon>IRL clade</taxon>
        <taxon>Fabeae</taxon>
        <taxon>Vicia</taxon>
    </lineage>
</organism>
<proteinExistence type="predicted"/>
<keyword evidence="3" id="KW-1185">Reference proteome</keyword>
<keyword evidence="1" id="KW-0812">Transmembrane</keyword>
<dbReference type="EMBL" id="OX451736">
    <property type="protein sequence ID" value="CAI8590564.1"/>
    <property type="molecule type" value="Genomic_DNA"/>
</dbReference>
<feature type="transmembrane region" description="Helical" evidence="1">
    <location>
        <begin position="133"/>
        <end position="152"/>
    </location>
</feature>
<keyword evidence="1" id="KW-1133">Transmembrane helix</keyword>
<protein>
    <submittedName>
        <fullName evidence="2">Uncharacterized protein</fullName>
    </submittedName>
</protein>
<evidence type="ECO:0000313" key="3">
    <source>
        <dbReference type="Proteomes" id="UP001157006"/>
    </source>
</evidence>
<gene>
    <name evidence="2" type="ORF">VFH_I447040</name>
</gene>